<dbReference type="InterPro" id="IPR016181">
    <property type="entry name" value="Acyl_CoA_acyltransferase"/>
</dbReference>
<reference evidence="4" key="2">
    <citation type="submission" date="2023-03" db="EMBL/GenBank/DDBJ databases">
        <authorList>
            <person name="Zhang Z."/>
        </authorList>
    </citation>
    <scope>NUCLEOTIDE SEQUENCE</scope>
    <source>
        <strain evidence="4">DSA</strain>
    </source>
</reference>
<keyword evidence="1 4" id="KW-0808">Transferase</keyword>
<dbReference type="PANTHER" id="PTHR43800:SF1">
    <property type="entry name" value="PEPTIDYL-LYSINE N-ACETYLTRANSFERASE YJAB"/>
    <property type="match status" value="1"/>
</dbReference>
<sequence>MIREYRPSDEKELIEAWYDASIIAHNFIPEEFWASEKDNIKQNYLPVVETYVAEIEGKVVGFISLIENFIGGLFIAPLYQGKGIGSELIKKACSVKEKELVVEVYKENLKAQEFYKKCGFEIFGERVQAETGCLLIEMRMTIQ</sequence>
<keyword evidence="5" id="KW-1185">Reference proteome</keyword>
<gene>
    <name evidence="4" type="ORF">P6N53_06735</name>
</gene>
<dbReference type="Proteomes" id="UP001172911">
    <property type="component" value="Unassembled WGS sequence"/>
</dbReference>
<dbReference type="EMBL" id="JARPTC010000009">
    <property type="protein sequence ID" value="MDO7786916.1"/>
    <property type="molecule type" value="Genomic_DNA"/>
</dbReference>
<organism evidence="4 5">
    <name type="scientific">Desulforamulus aquiferis</name>
    <dbReference type="NCBI Taxonomy" id="1397668"/>
    <lineage>
        <taxon>Bacteria</taxon>
        <taxon>Bacillati</taxon>
        <taxon>Bacillota</taxon>
        <taxon>Clostridia</taxon>
        <taxon>Eubacteriales</taxon>
        <taxon>Peptococcaceae</taxon>
        <taxon>Desulforamulus</taxon>
    </lineage>
</organism>
<proteinExistence type="predicted"/>
<reference evidence="4" key="1">
    <citation type="journal article" date="2023" name="J. Hazard. Mater.">
        <title>Anaerobic biodegradation of pyrene and benzo[a]pyrene by a new sulfate-reducing Desulforamulus aquiferis strain DSA.</title>
        <authorList>
            <person name="Zhang Z."/>
            <person name="Sun J."/>
            <person name="Gong X."/>
            <person name="Wang C."/>
            <person name="Wang H."/>
        </authorList>
    </citation>
    <scope>NUCLEOTIDE SEQUENCE</scope>
    <source>
        <strain evidence="4">DSA</strain>
    </source>
</reference>
<dbReference type="PANTHER" id="PTHR43800">
    <property type="entry name" value="PEPTIDYL-LYSINE N-ACETYLTRANSFERASE YJAB"/>
    <property type="match status" value="1"/>
</dbReference>
<dbReference type="EC" id="2.3.1.-" evidence="4"/>
<keyword evidence="2 4" id="KW-0012">Acyltransferase</keyword>
<accession>A0AAW7ZBY3</accession>
<dbReference type="InterPro" id="IPR000182">
    <property type="entry name" value="GNAT_dom"/>
</dbReference>
<feature type="domain" description="N-acetyltransferase" evidence="3">
    <location>
        <begin position="1"/>
        <end position="143"/>
    </location>
</feature>
<evidence type="ECO:0000313" key="4">
    <source>
        <dbReference type="EMBL" id="MDO7786916.1"/>
    </source>
</evidence>
<evidence type="ECO:0000256" key="1">
    <source>
        <dbReference type="ARBA" id="ARBA00022679"/>
    </source>
</evidence>
<dbReference type="SUPFAM" id="SSF55729">
    <property type="entry name" value="Acyl-CoA N-acyltransferases (Nat)"/>
    <property type="match status" value="1"/>
</dbReference>
<dbReference type="PROSITE" id="PS51186">
    <property type="entry name" value="GNAT"/>
    <property type="match status" value="1"/>
</dbReference>
<dbReference type="CDD" id="cd04301">
    <property type="entry name" value="NAT_SF"/>
    <property type="match status" value="1"/>
</dbReference>
<dbReference type="RefSeq" id="WP_304542030.1">
    <property type="nucleotide sequence ID" value="NZ_JARPTC010000009.1"/>
</dbReference>
<name>A0AAW7ZBY3_9FIRM</name>
<protein>
    <submittedName>
        <fullName evidence="4">GNAT family N-acetyltransferase</fullName>
        <ecNumber evidence="4">2.3.1.-</ecNumber>
    </submittedName>
</protein>
<evidence type="ECO:0000256" key="2">
    <source>
        <dbReference type="ARBA" id="ARBA00023315"/>
    </source>
</evidence>
<dbReference type="Gene3D" id="3.40.630.30">
    <property type="match status" value="1"/>
</dbReference>
<evidence type="ECO:0000259" key="3">
    <source>
        <dbReference type="PROSITE" id="PS51186"/>
    </source>
</evidence>
<evidence type="ECO:0000313" key="5">
    <source>
        <dbReference type="Proteomes" id="UP001172911"/>
    </source>
</evidence>
<dbReference type="GO" id="GO:0016747">
    <property type="term" value="F:acyltransferase activity, transferring groups other than amino-acyl groups"/>
    <property type="evidence" value="ECO:0007669"/>
    <property type="project" value="InterPro"/>
</dbReference>
<dbReference type="AlphaFoldDB" id="A0AAW7ZBY3"/>
<dbReference type="Pfam" id="PF00583">
    <property type="entry name" value="Acetyltransf_1"/>
    <property type="match status" value="1"/>
</dbReference>
<comment type="caution">
    <text evidence="4">The sequence shown here is derived from an EMBL/GenBank/DDBJ whole genome shotgun (WGS) entry which is preliminary data.</text>
</comment>